<evidence type="ECO:0000313" key="2">
    <source>
        <dbReference type="EMBL" id="KAH3681937.1"/>
    </source>
</evidence>
<proteinExistence type="predicted"/>
<comment type="caution">
    <text evidence="2">The sequence shown here is derived from an EMBL/GenBank/DDBJ whole genome shotgun (WGS) entry which is preliminary data.</text>
</comment>
<feature type="compositionally biased region" description="Polar residues" evidence="1">
    <location>
        <begin position="1"/>
        <end position="10"/>
    </location>
</feature>
<sequence length="98" mass="10442">MISFITSISPSEKLDLTSSSSETPEKLSSVKMMDQLFSSSSSSSPPSSSAETEAERSTSDSVAKLVAWELTLSKLLKPEVELWSVVVGLVSGMVDIVI</sequence>
<evidence type="ECO:0000313" key="3">
    <source>
        <dbReference type="Proteomes" id="UP000774326"/>
    </source>
</evidence>
<reference evidence="2" key="2">
    <citation type="submission" date="2021-01" db="EMBL/GenBank/DDBJ databases">
        <authorList>
            <person name="Schikora-Tamarit M.A."/>
        </authorList>
    </citation>
    <scope>NUCLEOTIDE SEQUENCE</scope>
    <source>
        <strain evidence="2">CBS2887</strain>
    </source>
</reference>
<feature type="compositionally biased region" description="Low complexity" evidence="1">
    <location>
        <begin position="16"/>
        <end position="29"/>
    </location>
</feature>
<dbReference type="Proteomes" id="UP000774326">
    <property type="component" value="Unassembled WGS sequence"/>
</dbReference>
<dbReference type="EMBL" id="JAEUBG010004152">
    <property type="protein sequence ID" value="KAH3681937.1"/>
    <property type="molecule type" value="Genomic_DNA"/>
</dbReference>
<name>A0A9P8Q168_WICPI</name>
<gene>
    <name evidence="2" type="ORF">WICPIJ_007099</name>
</gene>
<reference evidence="2" key="1">
    <citation type="journal article" date="2021" name="Open Biol.">
        <title>Shared evolutionary footprints suggest mitochondrial oxidative damage underlies multiple complex I losses in fungi.</title>
        <authorList>
            <person name="Schikora-Tamarit M.A."/>
            <person name="Marcet-Houben M."/>
            <person name="Nosek J."/>
            <person name="Gabaldon T."/>
        </authorList>
    </citation>
    <scope>NUCLEOTIDE SEQUENCE</scope>
    <source>
        <strain evidence="2">CBS2887</strain>
    </source>
</reference>
<dbReference type="AlphaFoldDB" id="A0A9P8Q168"/>
<feature type="region of interest" description="Disordered" evidence="1">
    <location>
        <begin position="1"/>
        <end position="60"/>
    </location>
</feature>
<protein>
    <submittedName>
        <fullName evidence="2">Uncharacterized protein</fullName>
    </submittedName>
</protein>
<accession>A0A9P8Q168</accession>
<organism evidence="2 3">
    <name type="scientific">Wickerhamomyces pijperi</name>
    <name type="common">Yeast</name>
    <name type="synonym">Pichia pijperi</name>
    <dbReference type="NCBI Taxonomy" id="599730"/>
    <lineage>
        <taxon>Eukaryota</taxon>
        <taxon>Fungi</taxon>
        <taxon>Dikarya</taxon>
        <taxon>Ascomycota</taxon>
        <taxon>Saccharomycotina</taxon>
        <taxon>Saccharomycetes</taxon>
        <taxon>Phaffomycetales</taxon>
        <taxon>Wickerhamomycetaceae</taxon>
        <taxon>Wickerhamomyces</taxon>
    </lineage>
</organism>
<feature type="compositionally biased region" description="Low complexity" evidence="1">
    <location>
        <begin position="38"/>
        <end position="51"/>
    </location>
</feature>
<evidence type="ECO:0000256" key="1">
    <source>
        <dbReference type="SAM" id="MobiDB-lite"/>
    </source>
</evidence>
<keyword evidence="3" id="KW-1185">Reference proteome</keyword>